<reference evidence="1" key="1">
    <citation type="submission" date="2021-01" db="EMBL/GenBank/DDBJ databases">
        <title>Whole genome shotgun sequence of Sphaerimonospora thailandensis NBRC 107569.</title>
        <authorList>
            <person name="Komaki H."/>
            <person name="Tamura T."/>
        </authorList>
    </citation>
    <scope>NUCLEOTIDE SEQUENCE</scope>
    <source>
        <strain evidence="1">NBRC 107569</strain>
    </source>
</reference>
<proteinExistence type="predicted"/>
<evidence type="ECO:0000313" key="2">
    <source>
        <dbReference type="Proteomes" id="UP000610966"/>
    </source>
</evidence>
<organism evidence="1 2">
    <name type="scientific">Sphaerimonospora thailandensis</name>
    <dbReference type="NCBI Taxonomy" id="795644"/>
    <lineage>
        <taxon>Bacteria</taxon>
        <taxon>Bacillati</taxon>
        <taxon>Actinomycetota</taxon>
        <taxon>Actinomycetes</taxon>
        <taxon>Streptosporangiales</taxon>
        <taxon>Streptosporangiaceae</taxon>
        <taxon>Sphaerimonospora</taxon>
    </lineage>
</organism>
<protein>
    <submittedName>
        <fullName evidence="1">Uncharacterized protein</fullName>
    </submittedName>
</protein>
<accession>A0A8J3VZS1</accession>
<gene>
    <name evidence="1" type="ORF">Mth01_24090</name>
</gene>
<evidence type="ECO:0000313" key="1">
    <source>
        <dbReference type="EMBL" id="GIH70156.1"/>
    </source>
</evidence>
<dbReference type="EMBL" id="BOOG01000020">
    <property type="protein sequence ID" value="GIH70156.1"/>
    <property type="molecule type" value="Genomic_DNA"/>
</dbReference>
<sequence>MDRIPDHLKDLALPRGEAKRVTPANREVACVIRLGASVTHDATSQSVFPALLRVSALLRATVPRFKIIIKQLFDFWLNRRSWRSVTSYGSSIDIVFDFLDFPSSEHSFAKGRDVGRDKESVAVISGLASRVFRGLDDRAAWESARGAGRECRRGCRGGAAGVWSAGPGGLPRHAEVNRDFDSDVLANLRSRSGTPTVGPQHLVVTSV</sequence>
<dbReference type="AlphaFoldDB" id="A0A8J3VZS1"/>
<dbReference type="Proteomes" id="UP000610966">
    <property type="component" value="Unassembled WGS sequence"/>
</dbReference>
<keyword evidence="2" id="KW-1185">Reference proteome</keyword>
<name>A0A8J3VZS1_9ACTN</name>
<comment type="caution">
    <text evidence="1">The sequence shown here is derived from an EMBL/GenBank/DDBJ whole genome shotgun (WGS) entry which is preliminary data.</text>
</comment>